<sequence length="198" mass="22892">MNTSEVQKDVFLCERRFFLNPRKSKYVSICISCQLNYTPCVIISGNKNDMLVFSEKDWNDFVSNKEIINSLLVTSDSTDLIDIGRFCVEVKQLPHTSVVRMYTGDSSVRLSFKSVSKLWHLIPIIQYRLELLKHQGFSVVIILLRAGTKGNEIIETSLSLLETIKRLNPEMYTFGLEVIYNYPELLIEESNYEKSTIF</sequence>
<organism evidence="1">
    <name type="scientific">Diabrotica virgifera virgifera</name>
    <name type="common">western corn rootworm</name>
    <dbReference type="NCBI Taxonomy" id="50390"/>
    <lineage>
        <taxon>Eukaryota</taxon>
        <taxon>Metazoa</taxon>
        <taxon>Ecdysozoa</taxon>
        <taxon>Arthropoda</taxon>
        <taxon>Hexapoda</taxon>
        <taxon>Insecta</taxon>
        <taxon>Pterygota</taxon>
        <taxon>Neoptera</taxon>
        <taxon>Endopterygota</taxon>
        <taxon>Coleoptera</taxon>
        <taxon>Polyphaga</taxon>
        <taxon>Cucujiformia</taxon>
        <taxon>Chrysomeloidea</taxon>
        <taxon>Chrysomelidae</taxon>
        <taxon>Galerucinae</taxon>
        <taxon>Diabroticina</taxon>
        <taxon>Diabroticites</taxon>
        <taxon>Diabrotica</taxon>
    </lineage>
</organism>
<dbReference type="RefSeq" id="XP_028143514.1">
    <property type="nucleotide sequence ID" value="XM_028287713.1"/>
</dbReference>
<proteinExistence type="predicted"/>
<protein>
    <submittedName>
        <fullName evidence="1">Uncharacterized protein LOC114337305</fullName>
    </submittedName>
</protein>
<evidence type="ECO:0000313" key="1">
    <source>
        <dbReference type="RefSeq" id="XP_028143514.1"/>
    </source>
</evidence>
<dbReference type="InParanoid" id="A0A6P7G3F6"/>
<name>A0A6P7G3F6_DIAVI</name>
<dbReference type="AlphaFoldDB" id="A0A6P7G3F6"/>
<gene>
    <name evidence="1" type="primary">LOC114337305</name>
</gene>
<accession>A0A6P7G3F6</accession>
<reference evidence="1" key="1">
    <citation type="submission" date="2025-08" db="UniProtKB">
        <authorList>
            <consortium name="RefSeq"/>
        </authorList>
    </citation>
    <scope>IDENTIFICATION</scope>
    <source>
        <tissue evidence="1">Whole insect</tissue>
    </source>
</reference>